<evidence type="ECO:0000313" key="2">
    <source>
        <dbReference type="Proteomes" id="UP000694864"/>
    </source>
</evidence>
<gene>
    <name evidence="3" type="primary">LOC104733471</name>
</gene>
<evidence type="ECO:0000313" key="3">
    <source>
        <dbReference type="RefSeq" id="XP_010451353.1"/>
    </source>
</evidence>
<feature type="domain" description="FKB95-like N-terminal Kelch" evidence="1">
    <location>
        <begin position="1"/>
        <end position="174"/>
    </location>
</feature>
<sequence>MNVARNNAKTCFHDGKIYVTGGRPGVEPFAEAFNIKTQTWEGLPEPVPGIELGNKSFPYIFEDLEERLLSGYRIRERKWDLREISFSYVSQVRMCDDGEYTYGDWKEVEGLRSLGDKYKGNGGSSYSQTKLVSCGGKLLIIWLGCSRKIWGAQIAVEMRDGNEVWGKAEWVDVVYTNPGSWVQLLHCLPGSV</sequence>
<organism evidence="2 3">
    <name type="scientific">Camelina sativa</name>
    <name type="common">False flax</name>
    <name type="synonym">Myagrum sativum</name>
    <dbReference type="NCBI Taxonomy" id="90675"/>
    <lineage>
        <taxon>Eukaryota</taxon>
        <taxon>Viridiplantae</taxon>
        <taxon>Streptophyta</taxon>
        <taxon>Embryophyta</taxon>
        <taxon>Tracheophyta</taxon>
        <taxon>Spermatophyta</taxon>
        <taxon>Magnoliopsida</taxon>
        <taxon>eudicotyledons</taxon>
        <taxon>Gunneridae</taxon>
        <taxon>Pentapetalae</taxon>
        <taxon>rosids</taxon>
        <taxon>malvids</taxon>
        <taxon>Brassicales</taxon>
        <taxon>Brassicaceae</taxon>
        <taxon>Camelineae</taxon>
        <taxon>Camelina</taxon>
    </lineage>
</organism>
<name>A0ABM0V613_CAMSA</name>
<protein>
    <submittedName>
        <fullName evidence="3">F-box/kelch-repeat protein At4g19865-like</fullName>
    </submittedName>
</protein>
<dbReference type="SUPFAM" id="SSF117281">
    <property type="entry name" value="Kelch motif"/>
    <property type="match status" value="1"/>
</dbReference>
<dbReference type="Pfam" id="PF25210">
    <property type="entry name" value="Kelch_FKB95"/>
    <property type="match status" value="1"/>
</dbReference>
<proteinExistence type="predicted"/>
<dbReference type="Gene3D" id="2.120.10.80">
    <property type="entry name" value="Kelch-type beta propeller"/>
    <property type="match status" value="1"/>
</dbReference>
<reference evidence="2" key="1">
    <citation type="journal article" date="2014" name="Nat. Commun.">
        <title>The emerging biofuel crop Camelina sativa retains a highly undifferentiated hexaploid genome structure.</title>
        <authorList>
            <person name="Kagale S."/>
            <person name="Koh C."/>
            <person name="Nixon J."/>
            <person name="Bollina V."/>
            <person name="Clarke W.E."/>
            <person name="Tuteja R."/>
            <person name="Spillane C."/>
            <person name="Robinson S.J."/>
            <person name="Links M.G."/>
            <person name="Clarke C."/>
            <person name="Higgins E.E."/>
            <person name="Huebert T."/>
            <person name="Sharpe A.G."/>
            <person name="Parkin I.A."/>
        </authorList>
    </citation>
    <scope>NUCLEOTIDE SEQUENCE [LARGE SCALE GENOMIC DNA]</scope>
    <source>
        <strain evidence="2">cv. DH55</strain>
    </source>
</reference>
<dbReference type="GeneID" id="104733471"/>
<dbReference type="PANTHER" id="PTHR24414">
    <property type="entry name" value="F-BOX/KELCH-REPEAT PROTEIN SKIP4"/>
    <property type="match status" value="1"/>
</dbReference>
<dbReference type="InterPro" id="IPR015915">
    <property type="entry name" value="Kelch-typ_b-propeller"/>
</dbReference>
<dbReference type="InterPro" id="IPR050354">
    <property type="entry name" value="F-box/kelch-repeat_ARATH"/>
</dbReference>
<evidence type="ECO:0000259" key="1">
    <source>
        <dbReference type="Pfam" id="PF25210"/>
    </source>
</evidence>
<reference evidence="3" key="2">
    <citation type="submission" date="2025-08" db="UniProtKB">
        <authorList>
            <consortium name="RefSeq"/>
        </authorList>
    </citation>
    <scope>IDENTIFICATION</scope>
    <source>
        <tissue evidence="3">Leaf</tissue>
    </source>
</reference>
<keyword evidence="2" id="KW-1185">Reference proteome</keyword>
<dbReference type="InterPro" id="IPR057499">
    <property type="entry name" value="Kelch_FKB95"/>
</dbReference>
<dbReference type="RefSeq" id="XP_010451353.1">
    <property type="nucleotide sequence ID" value="XM_010453051.1"/>
</dbReference>
<dbReference type="Proteomes" id="UP000694864">
    <property type="component" value="Chromosome 12"/>
</dbReference>
<accession>A0ABM0V613</accession>
<dbReference type="PANTHER" id="PTHR24414:SF91">
    <property type="entry name" value="(RAPE) HYPOTHETICAL PROTEIN"/>
    <property type="match status" value="1"/>
</dbReference>